<evidence type="ECO:0000256" key="4">
    <source>
        <dbReference type="ARBA" id="ARBA00022737"/>
    </source>
</evidence>
<evidence type="ECO:0000256" key="5">
    <source>
        <dbReference type="ARBA" id="ARBA00022741"/>
    </source>
</evidence>
<dbReference type="GeneID" id="105904538"/>
<dbReference type="InterPro" id="IPR041267">
    <property type="entry name" value="NLRP_HD2"/>
</dbReference>
<dbReference type="PROSITE" id="PS51450">
    <property type="entry name" value="LRR"/>
    <property type="match status" value="1"/>
</dbReference>
<dbReference type="Pfam" id="PF13516">
    <property type="entry name" value="LRR_6"/>
    <property type="match status" value="6"/>
</dbReference>
<dbReference type="InterPro" id="IPR029495">
    <property type="entry name" value="NACHT-assoc"/>
</dbReference>
<keyword evidence="6" id="KW-0067">ATP-binding</keyword>
<sequence length="1000" mass="113203">MEECKPEAVSDQFTQSQHGDLKHIFQVLEEKIITFKKNELKRFKRMLSPDYQENFKSKEEDESDAREGALKMGLHFLRNMKLTDLADKLQENELDVDCQTELKRNLKNMYQSVFEGIPTQGSSALLEKIYTEVYITERGPAGPETSIKCSDIFKLLPGQVKPIRSVVTKGVAGIGKTVSVQKFILDWAEGKENQDIHFIFPLPLRELNLMSEKQLSLMDLLHHFFTEIKQLTFLSQGKYKVLFIFDGLDECRLRLDFQQHESLTDVTEVTSLDILLTNIIKGNLLPSALLWITSRPAAANQILPECVDRVTEVQGFKDPQKEEYFRKRISDQNLASRVISHIKLSRSLHSMCHIPVFCWIAATLLGVILGFSGDGQIPKTLTEMYTYFLIFQTKQRSLKFENDLDPQWNHKVILDLGKLAYEQLEKGNLIFHEEDLRKCGIDAREAAVCSGICYQIFREESELYQGKEFCFTHLSIQEYLAALYAFLMMANGRKDIISRHHVPEIIIYLWKWIWSWSPSTKKSMIISYKSAVDKALKHEDGRFDLFLRFLLGLSLESNQTLLHGLLQRGQNKMCNEETISYIKEKIREVPSSERLINLFHCLNELNDHTLVEEVQSFLSAGTLSEAELSPAQWSALVSVLLTSEQSLDVFDLKKYIRSDEGLLRLQPVVEESQKARLNSCRLTERSCTALACILSKASSKMKNLDLSDNSIGDIGVQEFCKGLENPNCVLETLRLSDCSITEVGYASLASALRLNPNHLRELDLRGNDPGKSGVKLLLDLKEDPQCKLNKLRFLKGSAAEEACDAVASAVGSNPLLMTELDLSKLIPEALRVTQLCSLLEDSHCTLHKLSLSDCNITEEGFRALASALRSIPSHMTELQLSWNKAGDSGVKHLSKLLKDPNCKLEKLKLSDCSITEEGYASLASALRFHPNHLRELDLRGNNPGESGVKLLLALKEDPQCTLKNLRFLKESAAEESCAAVASAIPTVNSRNYSEYHKTKY</sequence>
<dbReference type="InterPro" id="IPR007111">
    <property type="entry name" value="NACHT_NTPase"/>
</dbReference>
<dbReference type="PANTHER" id="PTHR24106">
    <property type="entry name" value="NACHT, LRR AND CARD DOMAINS-CONTAINING"/>
    <property type="match status" value="1"/>
</dbReference>
<comment type="subcellular location">
    <subcellularLocation>
        <location evidence="1">Cytoplasm</location>
    </subcellularLocation>
</comment>
<evidence type="ECO:0000256" key="1">
    <source>
        <dbReference type="ARBA" id="ARBA00004496"/>
    </source>
</evidence>
<dbReference type="InterPro" id="IPR041075">
    <property type="entry name" value="NOD1/2_WH"/>
</dbReference>
<dbReference type="Proteomes" id="UP000515152">
    <property type="component" value="Chromosome 18"/>
</dbReference>
<evidence type="ECO:0000313" key="9">
    <source>
        <dbReference type="RefSeq" id="XP_031440697.2"/>
    </source>
</evidence>
<evidence type="ECO:0000256" key="6">
    <source>
        <dbReference type="ARBA" id="ARBA00022840"/>
    </source>
</evidence>
<reference evidence="9" key="1">
    <citation type="submission" date="2025-08" db="UniProtKB">
        <authorList>
            <consortium name="RefSeq"/>
        </authorList>
    </citation>
    <scope>IDENTIFICATION</scope>
</reference>
<dbReference type="FunFam" id="3.40.50.300:FF:001524">
    <property type="entry name" value="Si:dkey-126g1.7"/>
    <property type="match status" value="1"/>
</dbReference>
<dbReference type="RefSeq" id="XP_031440697.2">
    <property type="nucleotide sequence ID" value="XM_031584837.2"/>
</dbReference>
<dbReference type="KEGG" id="char:105904538"/>
<organism evidence="8 9">
    <name type="scientific">Clupea harengus</name>
    <name type="common">Atlantic herring</name>
    <dbReference type="NCBI Taxonomy" id="7950"/>
    <lineage>
        <taxon>Eukaryota</taxon>
        <taxon>Metazoa</taxon>
        <taxon>Chordata</taxon>
        <taxon>Craniata</taxon>
        <taxon>Vertebrata</taxon>
        <taxon>Euteleostomi</taxon>
        <taxon>Actinopterygii</taxon>
        <taxon>Neopterygii</taxon>
        <taxon>Teleostei</taxon>
        <taxon>Clupei</taxon>
        <taxon>Clupeiformes</taxon>
        <taxon>Clupeoidei</taxon>
        <taxon>Clupeidae</taxon>
        <taxon>Clupea</taxon>
    </lineage>
</organism>
<gene>
    <name evidence="9" type="primary">LOC105904538</name>
</gene>
<dbReference type="Pfam" id="PF05729">
    <property type="entry name" value="NACHT"/>
    <property type="match status" value="1"/>
</dbReference>
<dbReference type="SMART" id="SM00368">
    <property type="entry name" value="LRR_RI"/>
    <property type="match status" value="7"/>
</dbReference>
<evidence type="ECO:0000259" key="7">
    <source>
        <dbReference type="PROSITE" id="PS50837"/>
    </source>
</evidence>
<dbReference type="PROSITE" id="PS50837">
    <property type="entry name" value="NACHT"/>
    <property type="match status" value="1"/>
</dbReference>
<feature type="domain" description="NACHT" evidence="7">
    <location>
        <begin position="164"/>
        <end position="298"/>
    </location>
</feature>
<keyword evidence="3" id="KW-0433">Leucine-rich repeat</keyword>
<dbReference type="SMART" id="SM01288">
    <property type="entry name" value="FISNA"/>
    <property type="match status" value="1"/>
</dbReference>
<dbReference type="AlphaFoldDB" id="A0A6P8GZ24"/>
<protein>
    <submittedName>
        <fullName evidence="9">NACHT, LRR and PYD domains-containing protein 12-like</fullName>
    </submittedName>
</protein>
<dbReference type="Pfam" id="PF17779">
    <property type="entry name" value="WHD_NOD2"/>
    <property type="match status" value="1"/>
</dbReference>
<keyword evidence="8" id="KW-1185">Reference proteome</keyword>
<dbReference type="InterPro" id="IPR001611">
    <property type="entry name" value="Leu-rich_rpt"/>
</dbReference>
<proteinExistence type="predicted"/>
<evidence type="ECO:0000256" key="3">
    <source>
        <dbReference type="ARBA" id="ARBA00022614"/>
    </source>
</evidence>
<dbReference type="InterPro" id="IPR051261">
    <property type="entry name" value="NLR"/>
</dbReference>
<dbReference type="FunFam" id="3.80.10.10:FF:000100">
    <property type="entry name" value="Si:dkey-11n14.1"/>
    <property type="match status" value="1"/>
</dbReference>
<keyword evidence="4" id="KW-0677">Repeat</keyword>
<dbReference type="GO" id="GO:0005524">
    <property type="term" value="F:ATP binding"/>
    <property type="evidence" value="ECO:0007669"/>
    <property type="project" value="UniProtKB-KW"/>
</dbReference>
<evidence type="ECO:0000313" key="8">
    <source>
        <dbReference type="Proteomes" id="UP000515152"/>
    </source>
</evidence>
<name>A0A6P8GZ24_CLUHA</name>
<accession>A0A6P8GZ24</accession>
<keyword evidence="2" id="KW-0963">Cytoplasm</keyword>
<evidence type="ECO:0000256" key="2">
    <source>
        <dbReference type="ARBA" id="ARBA00022490"/>
    </source>
</evidence>
<dbReference type="OrthoDB" id="120976at2759"/>
<dbReference type="GO" id="GO:0005737">
    <property type="term" value="C:cytoplasm"/>
    <property type="evidence" value="ECO:0007669"/>
    <property type="project" value="UniProtKB-SubCell"/>
</dbReference>
<dbReference type="Pfam" id="PF17776">
    <property type="entry name" value="NLRC4_HD2"/>
    <property type="match status" value="1"/>
</dbReference>
<keyword evidence="5" id="KW-0547">Nucleotide-binding</keyword>
<dbReference type="Pfam" id="PF14484">
    <property type="entry name" value="FISNA"/>
    <property type="match status" value="1"/>
</dbReference>